<accession>A0A6N9H694</accession>
<dbReference type="Proteomes" id="UP000469215">
    <property type="component" value="Unassembled WGS sequence"/>
</dbReference>
<dbReference type="PROSITE" id="PS50850">
    <property type="entry name" value="MFS"/>
    <property type="match status" value="1"/>
</dbReference>
<proteinExistence type="predicted"/>
<evidence type="ECO:0000256" key="2">
    <source>
        <dbReference type="ARBA" id="ARBA00022448"/>
    </source>
</evidence>
<comment type="caution">
    <text evidence="8">The sequence shown here is derived from an EMBL/GenBank/DDBJ whole genome shotgun (WGS) entry which is preliminary data.</text>
</comment>
<keyword evidence="4 6" id="KW-1133">Transmembrane helix</keyword>
<dbReference type="InterPro" id="IPR020846">
    <property type="entry name" value="MFS_dom"/>
</dbReference>
<dbReference type="GO" id="GO:0022857">
    <property type="term" value="F:transmembrane transporter activity"/>
    <property type="evidence" value="ECO:0007669"/>
    <property type="project" value="InterPro"/>
</dbReference>
<feature type="transmembrane region" description="Helical" evidence="6">
    <location>
        <begin position="140"/>
        <end position="160"/>
    </location>
</feature>
<feature type="domain" description="Major facilitator superfamily (MFS) profile" evidence="7">
    <location>
        <begin position="1"/>
        <end position="375"/>
    </location>
</feature>
<dbReference type="PANTHER" id="PTHR42718">
    <property type="entry name" value="MAJOR FACILITATOR SUPERFAMILY MULTIDRUG TRANSPORTER MFSC"/>
    <property type="match status" value="1"/>
</dbReference>
<dbReference type="AlphaFoldDB" id="A0A6N9H694"/>
<evidence type="ECO:0000313" key="8">
    <source>
        <dbReference type="EMBL" id="MYM19102.1"/>
    </source>
</evidence>
<dbReference type="GO" id="GO:0005886">
    <property type="term" value="C:plasma membrane"/>
    <property type="evidence" value="ECO:0007669"/>
    <property type="project" value="UniProtKB-SubCell"/>
</dbReference>
<dbReference type="InterPro" id="IPR011701">
    <property type="entry name" value="MFS"/>
</dbReference>
<feature type="transmembrane region" description="Helical" evidence="6">
    <location>
        <begin position="351"/>
        <end position="372"/>
    </location>
</feature>
<organism evidence="8 9">
    <name type="scientific">Brevibacterium rongguiense</name>
    <dbReference type="NCBI Taxonomy" id="2695267"/>
    <lineage>
        <taxon>Bacteria</taxon>
        <taxon>Bacillati</taxon>
        <taxon>Actinomycetota</taxon>
        <taxon>Actinomycetes</taxon>
        <taxon>Micrococcales</taxon>
        <taxon>Brevibacteriaceae</taxon>
        <taxon>Brevibacterium</taxon>
    </lineage>
</organism>
<reference evidence="8 9" key="1">
    <citation type="submission" date="2020-01" db="EMBL/GenBank/DDBJ databases">
        <authorList>
            <person name="Deng T."/>
        </authorList>
    </citation>
    <scope>NUCLEOTIDE SEQUENCE [LARGE SCALE GENOMIC DNA]</scope>
    <source>
        <strain evidence="8 9">5221</strain>
    </source>
</reference>
<feature type="transmembrane region" description="Helical" evidence="6">
    <location>
        <begin position="181"/>
        <end position="201"/>
    </location>
</feature>
<keyword evidence="2" id="KW-0813">Transport</keyword>
<dbReference type="RefSeq" id="WP_160952540.1">
    <property type="nucleotide sequence ID" value="NZ_WWEQ01000010.1"/>
</dbReference>
<dbReference type="Pfam" id="PF07690">
    <property type="entry name" value="MFS_1"/>
    <property type="match status" value="1"/>
</dbReference>
<keyword evidence="9" id="KW-1185">Reference proteome</keyword>
<dbReference type="SUPFAM" id="SSF103473">
    <property type="entry name" value="MFS general substrate transporter"/>
    <property type="match status" value="1"/>
</dbReference>
<feature type="transmembrane region" description="Helical" evidence="6">
    <location>
        <begin position="213"/>
        <end position="234"/>
    </location>
</feature>
<evidence type="ECO:0000256" key="3">
    <source>
        <dbReference type="ARBA" id="ARBA00022692"/>
    </source>
</evidence>
<name>A0A6N9H694_9MICO</name>
<evidence type="ECO:0000313" key="9">
    <source>
        <dbReference type="Proteomes" id="UP000469215"/>
    </source>
</evidence>
<evidence type="ECO:0000256" key="1">
    <source>
        <dbReference type="ARBA" id="ARBA00004651"/>
    </source>
</evidence>
<keyword evidence="3 6" id="KW-0812">Transmembrane</keyword>
<keyword evidence="5 6" id="KW-0472">Membrane</keyword>
<protein>
    <submittedName>
        <fullName evidence="8">MFS transporter</fullName>
    </submittedName>
</protein>
<feature type="transmembrane region" description="Helical" evidence="6">
    <location>
        <begin position="317"/>
        <end position="339"/>
    </location>
</feature>
<dbReference type="Gene3D" id="1.20.1720.10">
    <property type="entry name" value="Multidrug resistance protein D"/>
    <property type="match status" value="1"/>
</dbReference>
<evidence type="ECO:0000256" key="6">
    <source>
        <dbReference type="SAM" id="Phobius"/>
    </source>
</evidence>
<dbReference type="InterPro" id="IPR036259">
    <property type="entry name" value="MFS_trans_sf"/>
</dbReference>
<feature type="transmembrane region" description="Helical" evidence="6">
    <location>
        <begin position="246"/>
        <end position="269"/>
    </location>
</feature>
<dbReference type="PANTHER" id="PTHR42718:SF9">
    <property type="entry name" value="MAJOR FACILITATOR SUPERFAMILY MULTIDRUG TRANSPORTER MFSC"/>
    <property type="match status" value="1"/>
</dbReference>
<evidence type="ECO:0000256" key="5">
    <source>
        <dbReference type="ARBA" id="ARBA00023136"/>
    </source>
</evidence>
<dbReference type="Gene3D" id="1.20.1250.20">
    <property type="entry name" value="MFS general substrate transporter like domains"/>
    <property type="match status" value="1"/>
</dbReference>
<dbReference type="EMBL" id="WWEQ01000010">
    <property type="protein sequence ID" value="MYM19102.1"/>
    <property type="molecule type" value="Genomic_DNA"/>
</dbReference>
<dbReference type="CDD" id="cd17321">
    <property type="entry name" value="MFS_MMR_MDR_like"/>
    <property type="match status" value="1"/>
</dbReference>
<evidence type="ECO:0000259" key="7">
    <source>
        <dbReference type="PROSITE" id="PS50850"/>
    </source>
</evidence>
<evidence type="ECO:0000256" key="4">
    <source>
        <dbReference type="ARBA" id="ARBA00022989"/>
    </source>
</evidence>
<feature type="transmembrane region" description="Helical" evidence="6">
    <location>
        <begin position="48"/>
        <end position="68"/>
    </location>
</feature>
<feature type="transmembrane region" description="Helical" evidence="6">
    <location>
        <begin position="75"/>
        <end position="95"/>
    </location>
</feature>
<comment type="subcellular location">
    <subcellularLocation>
        <location evidence="1">Cell membrane</location>
        <topology evidence="1">Multi-pass membrane protein</topology>
    </subcellularLocation>
</comment>
<feature type="transmembrane region" description="Helical" evidence="6">
    <location>
        <begin position="275"/>
        <end position="296"/>
    </location>
</feature>
<gene>
    <name evidence="8" type="ORF">GSY69_03720</name>
</gene>
<sequence length="381" mass="38478">MRRGPTMGLLLLFRCLQGAGTALMLPQTLAVLTAEFEEPAQRARVVGLWAGVSSLGLAAGPVLGGLITSIANWRWGFGLSALLGLAALVMGGRAITAEHGRPADPPSLDVVGAALGALGLGALVEGLLALPAHGLGAPRVVGAFVIAAVALPGFLAWQFARQRAGRSALMPPRLWRSRALSAANISGAAYFFLFFGTMYFYSVDLQDARGHSALSTGLMFLPMMALTAFMGPVAGRITASLGAGRVMLTGLAIGVLGSVLLALLPAHYSVWDFEWRMAVVGIAAGLMSSPMSNLAVSGVPTAEASTAAAVHNTFRQIGSTMGVAVLGVITAHATAAAGSSGRGAGLPGLDTAMLTTAGVLGAALLAAGALLFGRRGAGRGA</sequence>